<sequence length="385" mass="45545">MVCGSRIKEESIWQRTCYLASKLADQLQLKLQEDINKMKENNQDYSRLQKAVMTDKDKLCIEIAALYHDLGHGPFSHLFDRMFPEAMKKKDTGFKTLTHEEVSGRMFDHMIENNDSLEKEFDKTFTKKDLKMIKDLIGGEVTEDDPLQNMDEVVEDDSQQYKQYMYEIVANKQNAIDVDKMDYFARDCHGLGMTSNFNHLRFISQCRIIFPSKDSNQTTIAVRDKEELNLYELFHTRNGLFRRAYQHQVTHGIQLMKNVEMSEAFENMYAYEKLTDSVLDVILMSKNEELKKAKDLIHRIYTRQLYKVVGKTEPRKEIKEEELLKYEEDLLKDEKQFGQDDFNLQTSLFLPSENFQEEIVLLYSTSIDDEKTNCIRKKWEDIQKK</sequence>
<dbReference type="SUPFAM" id="SSF109604">
    <property type="entry name" value="HD-domain/PDEase-like"/>
    <property type="match status" value="1"/>
</dbReference>
<organism evidence="4 5">
    <name type="scientific">Mytilus coruscus</name>
    <name type="common">Sea mussel</name>
    <dbReference type="NCBI Taxonomy" id="42192"/>
    <lineage>
        <taxon>Eukaryota</taxon>
        <taxon>Metazoa</taxon>
        <taxon>Spiralia</taxon>
        <taxon>Lophotrochozoa</taxon>
        <taxon>Mollusca</taxon>
        <taxon>Bivalvia</taxon>
        <taxon>Autobranchia</taxon>
        <taxon>Pteriomorphia</taxon>
        <taxon>Mytilida</taxon>
        <taxon>Mytiloidea</taxon>
        <taxon>Mytilidae</taxon>
        <taxon>Mytilinae</taxon>
        <taxon>Mytilus</taxon>
    </lineage>
</organism>
<accession>A0A6J8C8F3</accession>
<dbReference type="Proteomes" id="UP000507470">
    <property type="component" value="Unassembled WGS sequence"/>
</dbReference>
<evidence type="ECO:0000256" key="1">
    <source>
        <dbReference type="ARBA" id="ARBA00005776"/>
    </source>
</evidence>
<feature type="coiled-coil region" evidence="2">
    <location>
        <begin position="24"/>
        <end position="51"/>
    </location>
</feature>
<keyword evidence="4" id="KW-0378">Hydrolase</keyword>
<gene>
    <name evidence="4" type="ORF">MCOR_26350</name>
</gene>
<evidence type="ECO:0000259" key="3">
    <source>
        <dbReference type="Pfam" id="PF01966"/>
    </source>
</evidence>
<dbReference type="CDD" id="cd00077">
    <property type="entry name" value="HDc"/>
    <property type="match status" value="1"/>
</dbReference>
<keyword evidence="2" id="KW-0175">Coiled coil</keyword>
<dbReference type="InterPro" id="IPR006674">
    <property type="entry name" value="HD_domain"/>
</dbReference>
<evidence type="ECO:0000313" key="5">
    <source>
        <dbReference type="Proteomes" id="UP000507470"/>
    </source>
</evidence>
<comment type="similarity">
    <text evidence="1">Belongs to the SAMHD1 family.</text>
</comment>
<dbReference type="Gene3D" id="1.10.3210.10">
    <property type="entry name" value="Hypothetical protein af1432"/>
    <property type="match status" value="1"/>
</dbReference>
<dbReference type="GO" id="GO:0005634">
    <property type="term" value="C:nucleus"/>
    <property type="evidence" value="ECO:0007669"/>
    <property type="project" value="TreeGrafter"/>
</dbReference>
<dbReference type="OrthoDB" id="9991235at2759"/>
<dbReference type="EMBL" id="CACVKT020004702">
    <property type="protein sequence ID" value="CAC5391339.1"/>
    <property type="molecule type" value="Genomic_DNA"/>
</dbReference>
<dbReference type="PANTHER" id="PTHR11373:SF4">
    <property type="entry name" value="DEOXYNUCLEOSIDE TRIPHOSPHATE TRIPHOSPHOHYDROLASE SAMHD1"/>
    <property type="match status" value="1"/>
</dbReference>
<proteinExistence type="inferred from homology"/>
<dbReference type="EC" id="3.1.5.-" evidence="4"/>
<keyword evidence="5" id="KW-1185">Reference proteome</keyword>
<dbReference type="InterPro" id="IPR050135">
    <property type="entry name" value="dGTPase-like"/>
</dbReference>
<name>A0A6J8C8F3_MYTCO</name>
<dbReference type="GO" id="GO:0006203">
    <property type="term" value="P:dGTP catabolic process"/>
    <property type="evidence" value="ECO:0007669"/>
    <property type="project" value="TreeGrafter"/>
</dbReference>
<dbReference type="Pfam" id="PF01966">
    <property type="entry name" value="HD"/>
    <property type="match status" value="1"/>
</dbReference>
<dbReference type="GO" id="GO:0008832">
    <property type="term" value="F:dGTPase activity"/>
    <property type="evidence" value="ECO:0007669"/>
    <property type="project" value="TreeGrafter"/>
</dbReference>
<protein>
    <submittedName>
        <fullName evidence="4">SAMHD1</fullName>
        <ecNumber evidence="4">3.1.5.-</ecNumber>
    </submittedName>
</protein>
<evidence type="ECO:0000313" key="4">
    <source>
        <dbReference type="EMBL" id="CAC5391339.1"/>
    </source>
</evidence>
<dbReference type="InterPro" id="IPR003607">
    <property type="entry name" value="HD/PDEase_dom"/>
</dbReference>
<evidence type="ECO:0000256" key="2">
    <source>
        <dbReference type="SAM" id="Coils"/>
    </source>
</evidence>
<dbReference type="PANTHER" id="PTHR11373">
    <property type="entry name" value="DEOXYNUCLEOSIDE TRIPHOSPHATE TRIPHOSPHOHYDROLASE"/>
    <property type="match status" value="1"/>
</dbReference>
<dbReference type="AlphaFoldDB" id="A0A6J8C8F3"/>
<reference evidence="4 5" key="1">
    <citation type="submission" date="2020-06" db="EMBL/GenBank/DDBJ databases">
        <authorList>
            <person name="Li R."/>
            <person name="Bekaert M."/>
        </authorList>
    </citation>
    <scope>NUCLEOTIDE SEQUENCE [LARGE SCALE GENOMIC DNA]</scope>
    <source>
        <strain evidence="5">wild</strain>
    </source>
</reference>
<feature type="domain" description="HD" evidence="3">
    <location>
        <begin position="28"/>
        <end position="186"/>
    </location>
</feature>